<keyword evidence="2" id="KW-1185">Reference proteome</keyword>
<organism evidence="1 2">
    <name type="scientific">Streptomyces antioxidans</name>
    <dbReference type="NCBI Taxonomy" id="1507734"/>
    <lineage>
        <taxon>Bacteria</taxon>
        <taxon>Bacillati</taxon>
        <taxon>Actinomycetota</taxon>
        <taxon>Actinomycetes</taxon>
        <taxon>Kitasatosporales</taxon>
        <taxon>Streptomycetaceae</taxon>
        <taxon>Streptomyces</taxon>
    </lineage>
</organism>
<reference evidence="1" key="1">
    <citation type="submission" date="2016-12" db="EMBL/GenBank/DDBJ databases">
        <title>Genome sequence of Streptomyces antioxidans MUSC 164.</title>
        <authorList>
            <person name="Lee L.-H."/>
            <person name="Ser H.-L."/>
        </authorList>
    </citation>
    <scope>NUCLEOTIDE SEQUENCE [LARGE SCALE GENOMIC DNA]</scope>
    <source>
        <strain evidence="1">MUSC 164</strain>
    </source>
</reference>
<evidence type="ECO:0000313" key="1">
    <source>
        <dbReference type="EMBL" id="OPF74294.1"/>
    </source>
</evidence>
<accession>A0A1V4CZV5</accession>
<evidence type="ECO:0000313" key="2">
    <source>
        <dbReference type="Proteomes" id="UP000033615"/>
    </source>
</evidence>
<dbReference type="EMBL" id="LAKD02000078">
    <property type="protein sequence ID" value="OPF74294.1"/>
    <property type="molecule type" value="Genomic_DNA"/>
</dbReference>
<dbReference type="AlphaFoldDB" id="A0A1V4CZV5"/>
<gene>
    <name evidence="1" type="ORF">VT50_0226570</name>
</gene>
<name>A0A1V4CZV5_9ACTN</name>
<comment type="caution">
    <text evidence="1">The sequence shown here is derived from an EMBL/GenBank/DDBJ whole genome shotgun (WGS) entry which is preliminary data.</text>
</comment>
<proteinExistence type="predicted"/>
<sequence>MSTEPDVTTQTPPWAPPNTEDVEALPVGIWWDAISAPTPVADRALDLLGDRSGAVIQDNTYGKTYWLIDTATATARSWRMRQVRVLAELADEGTLLGVPPASWRADHQTYWRIPLGPGRYLTDTHHLIRALRQALDDVLGPEPDGRQLCYRCQLPTDEPVPVAIEHSGSVASTTLYACPTHARDYPRDAVAQAAAMRRALHHGRTR</sequence>
<dbReference type="OrthoDB" id="4304676at2"/>
<dbReference type="Proteomes" id="UP000033615">
    <property type="component" value="Unassembled WGS sequence"/>
</dbReference>
<protein>
    <submittedName>
        <fullName evidence="1">Uncharacterized protein</fullName>
    </submittedName>
</protein>